<proteinExistence type="inferred from homology"/>
<dbReference type="NCBIfam" id="NF000949">
    <property type="entry name" value="PRK00095.1-2"/>
    <property type="match status" value="1"/>
</dbReference>
<dbReference type="InterPro" id="IPR042121">
    <property type="entry name" value="MutL_C_regsub"/>
</dbReference>
<evidence type="ECO:0000256" key="3">
    <source>
        <dbReference type="ARBA" id="ARBA00022763"/>
    </source>
</evidence>
<evidence type="ECO:0000313" key="10">
    <source>
        <dbReference type="Proteomes" id="UP000295509"/>
    </source>
</evidence>
<dbReference type="Gene3D" id="3.30.230.10">
    <property type="match status" value="1"/>
</dbReference>
<dbReference type="SUPFAM" id="SSF118116">
    <property type="entry name" value="DNA mismatch repair protein MutL"/>
    <property type="match status" value="1"/>
</dbReference>
<dbReference type="Gene3D" id="3.30.565.10">
    <property type="entry name" value="Histidine kinase-like ATPase, C-terminal domain"/>
    <property type="match status" value="1"/>
</dbReference>
<dbReference type="SMART" id="SM01340">
    <property type="entry name" value="DNA_mis_repair"/>
    <property type="match status" value="1"/>
</dbReference>
<evidence type="ECO:0000259" key="8">
    <source>
        <dbReference type="SMART" id="SM01340"/>
    </source>
</evidence>
<evidence type="ECO:0000256" key="4">
    <source>
        <dbReference type="ARBA" id="ARBA00023204"/>
    </source>
</evidence>
<evidence type="ECO:0000256" key="2">
    <source>
        <dbReference type="ARBA" id="ARBA00021975"/>
    </source>
</evidence>
<dbReference type="GO" id="GO:0032300">
    <property type="term" value="C:mismatch repair complex"/>
    <property type="evidence" value="ECO:0007669"/>
    <property type="project" value="InterPro"/>
</dbReference>
<dbReference type="InterPro" id="IPR014790">
    <property type="entry name" value="MutL_C"/>
</dbReference>
<dbReference type="SUPFAM" id="SSF54211">
    <property type="entry name" value="Ribosomal protein S5 domain 2-like"/>
    <property type="match status" value="1"/>
</dbReference>
<feature type="region of interest" description="Disordered" evidence="6">
    <location>
        <begin position="1"/>
        <end position="27"/>
    </location>
</feature>
<comment type="caution">
    <text evidence="9">The sequence shown here is derived from an EMBL/GenBank/DDBJ whole genome shotgun (WGS) entry which is preliminary data.</text>
</comment>
<dbReference type="GO" id="GO:0140664">
    <property type="term" value="F:ATP-dependent DNA damage sensor activity"/>
    <property type="evidence" value="ECO:0007669"/>
    <property type="project" value="InterPro"/>
</dbReference>
<evidence type="ECO:0000256" key="1">
    <source>
        <dbReference type="ARBA" id="ARBA00006082"/>
    </source>
</evidence>
<dbReference type="HAMAP" id="MF_00149">
    <property type="entry name" value="DNA_mis_repair"/>
    <property type="match status" value="1"/>
</dbReference>
<dbReference type="GO" id="GO:0030983">
    <property type="term" value="F:mismatched DNA binding"/>
    <property type="evidence" value="ECO:0007669"/>
    <property type="project" value="InterPro"/>
</dbReference>
<dbReference type="FunFam" id="3.30.565.10:FF:000003">
    <property type="entry name" value="DNA mismatch repair endonuclease MutL"/>
    <property type="match status" value="1"/>
</dbReference>
<gene>
    <name evidence="5" type="primary">mutL</name>
    <name evidence="9" type="ORF">BX592_109212</name>
</gene>
<dbReference type="CDD" id="cd03482">
    <property type="entry name" value="MutL_Trans_MutL"/>
    <property type="match status" value="1"/>
</dbReference>
<dbReference type="InterPro" id="IPR002099">
    <property type="entry name" value="MutL/Mlh/PMS"/>
</dbReference>
<dbReference type="PANTHER" id="PTHR10073:SF12">
    <property type="entry name" value="DNA MISMATCH REPAIR PROTEIN MLH1"/>
    <property type="match status" value="1"/>
</dbReference>
<comment type="function">
    <text evidence="5">This protein is involved in the repair of mismatches in DNA. It is required for dam-dependent methyl-directed DNA mismatch repair. May act as a 'molecular matchmaker', a protein that promotes the formation of a stable complex between two or more DNA-binding proteins in an ATP-dependent manner without itself being part of a final effector complex.</text>
</comment>
<dbReference type="InterPro" id="IPR013507">
    <property type="entry name" value="DNA_mismatch_S5_2-like"/>
</dbReference>
<dbReference type="InterPro" id="IPR037198">
    <property type="entry name" value="MutL_C_sf"/>
</dbReference>
<dbReference type="GO" id="GO:0005524">
    <property type="term" value="F:ATP binding"/>
    <property type="evidence" value="ECO:0007669"/>
    <property type="project" value="InterPro"/>
</dbReference>
<organism evidence="9 10">
    <name type="scientific">Paraburkholderia rhizosphaerae</name>
    <dbReference type="NCBI Taxonomy" id="480658"/>
    <lineage>
        <taxon>Bacteria</taxon>
        <taxon>Pseudomonadati</taxon>
        <taxon>Pseudomonadota</taxon>
        <taxon>Betaproteobacteria</taxon>
        <taxon>Burkholderiales</taxon>
        <taxon>Burkholderiaceae</taxon>
        <taxon>Paraburkholderia</taxon>
    </lineage>
</organism>
<keyword evidence="4 5" id="KW-0234">DNA repair</keyword>
<feature type="compositionally biased region" description="Low complexity" evidence="6">
    <location>
        <begin position="12"/>
        <end position="27"/>
    </location>
</feature>
<evidence type="ECO:0000259" key="7">
    <source>
        <dbReference type="SMART" id="SM00853"/>
    </source>
</evidence>
<dbReference type="Pfam" id="PF08676">
    <property type="entry name" value="MutL_C"/>
    <property type="match status" value="1"/>
</dbReference>
<dbReference type="InterPro" id="IPR042120">
    <property type="entry name" value="MutL_C_dimsub"/>
</dbReference>
<dbReference type="SUPFAM" id="SSF55874">
    <property type="entry name" value="ATPase domain of HSP90 chaperone/DNA topoisomerase II/histidine kinase"/>
    <property type="match status" value="1"/>
</dbReference>
<dbReference type="SMART" id="SM00853">
    <property type="entry name" value="MutL_C"/>
    <property type="match status" value="1"/>
</dbReference>
<comment type="similarity">
    <text evidence="1 5">Belongs to the DNA mismatch repair MutL/HexB family.</text>
</comment>
<name>A0A4R8LUH7_9BURK</name>
<dbReference type="Proteomes" id="UP000295509">
    <property type="component" value="Unassembled WGS sequence"/>
</dbReference>
<dbReference type="InterPro" id="IPR020667">
    <property type="entry name" value="DNA_mismatch_repair_MutL"/>
</dbReference>
<dbReference type="InterPro" id="IPR020568">
    <property type="entry name" value="Ribosomal_Su5_D2-typ_SF"/>
</dbReference>
<keyword evidence="3 5" id="KW-0227">DNA damage</keyword>
<dbReference type="InterPro" id="IPR014721">
    <property type="entry name" value="Ribsml_uS5_D2-typ_fold_subgr"/>
</dbReference>
<dbReference type="InterPro" id="IPR038973">
    <property type="entry name" value="MutL/Mlh/Pms-like"/>
</dbReference>
<dbReference type="AlphaFoldDB" id="A0A4R8LUH7"/>
<dbReference type="Gene3D" id="3.30.1370.100">
    <property type="entry name" value="MutL, C-terminal domain, regulatory subdomain"/>
    <property type="match status" value="1"/>
</dbReference>
<dbReference type="InterPro" id="IPR014762">
    <property type="entry name" value="DNA_mismatch_repair_CS"/>
</dbReference>
<protein>
    <recommendedName>
        <fullName evidence="2 5">DNA mismatch repair protein MutL</fullName>
    </recommendedName>
</protein>
<dbReference type="CDD" id="cd16926">
    <property type="entry name" value="HATPase_MutL-MLH-PMS-like"/>
    <property type="match status" value="1"/>
</dbReference>
<dbReference type="EMBL" id="SORE01000009">
    <property type="protein sequence ID" value="TDY50427.1"/>
    <property type="molecule type" value="Genomic_DNA"/>
</dbReference>
<dbReference type="Gene3D" id="3.30.1540.20">
    <property type="entry name" value="MutL, C-terminal domain, dimerisation subdomain"/>
    <property type="match status" value="1"/>
</dbReference>
<dbReference type="Pfam" id="PF01119">
    <property type="entry name" value="DNA_mis_repair"/>
    <property type="match status" value="1"/>
</dbReference>
<sequence length="688" mass="73237">MSEYREPSDGTAVGAPAAPTESAAVARPARSLSAARVPRSILPLPDQLISQIAAGEVVERPASVVKELLENALDAGATTLRILLDEGGVKRISITDDGCGIPDGELALALTRHATSKIRSLAELEAVATLGFRGEALASIASVSEMAITSRTGDAPHATRIDAQTGVLAPAAGTQGTTIEVRELYFNTPARRKFLKSEQTELGHCLEMVRRAALARPDVAISVLHNGRAVEHWNASDPAARVAKILGDTFATAHLPLDEAAGPLAVYGCAGLPTASRGRADQQYFFVNGRFVRDKLLTHAVRSAYEDVLHGDRYPSYVLFLDLPPEAVDVNVHPSKIEVRFRDSRSIHQFVFHAVQRALARHAGASPETTAGGHAAHLQPFAVPASFGSTPLGGVNASGGTTSGAAALDGERRFGNGAASPGTTWMRDARMRQGTLPVAQPLALYDALFGRKDTGAGTPHGTTTRQAPEARDVDGGAPPPFGAFPPNAGLDASDEQPLGFALGQIHGIYVLAQNARGLVIVDMHAAHERILYEQFKNALADRTIAVQPLLIPQSMPADAVEIGIVDEERDTLDALGFDLAVLSPTTLAIRAVPALLKDADLPALARAVLADLHAYGGSRVLTERQHELLGTLACHHAVRANRRLTLDEMNALLRQMEATERADQCNHGRPTWYQLTLSDLDRLFLRGQ</sequence>
<keyword evidence="10" id="KW-1185">Reference proteome</keyword>
<evidence type="ECO:0000313" key="9">
    <source>
        <dbReference type="EMBL" id="TDY50427.1"/>
    </source>
</evidence>
<accession>A0A4R8LUH7</accession>
<dbReference type="Pfam" id="PF13589">
    <property type="entry name" value="HATPase_c_3"/>
    <property type="match status" value="1"/>
</dbReference>
<dbReference type="PROSITE" id="PS00058">
    <property type="entry name" value="DNA_MISMATCH_REPAIR_1"/>
    <property type="match status" value="1"/>
</dbReference>
<dbReference type="GO" id="GO:0006298">
    <property type="term" value="P:mismatch repair"/>
    <property type="evidence" value="ECO:0007669"/>
    <property type="project" value="UniProtKB-UniRule"/>
</dbReference>
<dbReference type="OrthoDB" id="9763467at2"/>
<reference evidence="9 10" key="1">
    <citation type="submission" date="2019-03" db="EMBL/GenBank/DDBJ databases">
        <title>Genomic Encyclopedia of Type Strains, Phase III (KMG-III): the genomes of soil and plant-associated and newly described type strains.</title>
        <authorList>
            <person name="Whitman W."/>
        </authorList>
    </citation>
    <scope>NUCLEOTIDE SEQUENCE [LARGE SCALE GENOMIC DNA]</scope>
    <source>
        <strain evidence="9 10">LMG 29544</strain>
    </source>
</reference>
<feature type="region of interest" description="Disordered" evidence="6">
    <location>
        <begin position="453"/>
        <end position="472"/>
    </location>
</feature>
<evidence type="ECO:0000256" key="5">
    <source>
        <dbReference type="HAMAP-Rule" id="MF_00149"/>
    </source>
</evidence>
<dbReference type="GO" id="GO:0016887">
    <property type="term" value="F:ATP hydrolysis activity"/>
    <property type="evidence" value="ECO:0007669"/>
    <property type="project" value="InterPro"/>
</dbReference>
<dbReference type="InterPro" id="IPR036890">
    <property type="entry name" value="HATPase_C_sf"/>
</dbReference>
<dbReference type="NCBIfam" id="TIGR00585">
    <property type="entry name" value="mutl"/>
    <property type="match status" value="1"/>
</dbReference>
<evidence type="ECO:0000256" key="6">
    <source>
        <dbReference type="SAM" id="MobiDB-lite"/>
    </source>
</evidence>
<feature type="domain" description="MutL C-terminal dimerisation" evidence="7">
    <location>
        <begin position="501"/>
        <end position="644"/>
    </location>
</feature>
<dbReference type="RefSeq" id="WP_134192455.1">
    <property type="nucleotide sequence ID" value="NZ_JBHLUW010000028.1"/>
</dbReference>
<dbReference type="PANTHER" id="PTHR10073">
    <property type="entry name" value="DNA MISMATCH REPAIR PROTEIN MLH, PMS, MUTL"/>
    <property type="match status" value="1"/>
</dbReference>
<feature type="domain" description="DNA mismatch repair protein S5" evidence="8">
    <location>
        <begin position="242"/>
        <end position="360"/>
    </location>
</feature>